<name>A0A250I7U1_9BACT</name>
<evidence type="ECO:0008006" key="3">
    <source>
        <dbReference type="Google" id="ProtNLM"/>
    </source>
</evidence>
<gene>
    <name evidence="1" type="ORF">MEBOL_000691</name>
</gene>
<dbReference type="Proteomes" id="UP000217289">
    <property type="component" value="Chromosome"/>
</dbReference>
<dbReference type="EMBL" id="CP022163">
    <property type="protein sequence ID" value="ATB27253.1"/>
    <property type="molecule type" value="Genomic_DNA"/>
</dbReference>
<proteinExistence type="predicted"/>
<dbReference type="AlphaFoldDB" id="A0A250I7U1"/>
<accession>A0A250I7U1</accession>
<organism evidence="1 2">
    <name type="scientific">Melittangium boletus DSM 14713</name>
    <dbReference type="NCBI Taxonomy" id="1294270"/>
    <lineage>
        <taxon>Bacteria</taxon>
        <taxon>Pseudomonadati</taxon>
        <taxon>Myxococcota</taxon>
        <taxon>Myxococcia</taxon>
        <taxon>Myxococcales</taxon>
        <taxon>Cystobacterineae</taxon>
        <taxon>Archangiaceae</taxon>
        <taxon>Melittangium</taxon>
    </lineage>
</organism>
<dbReference type="RefSeq" id="WP_095976075.1">
    <property type="nucleotide sequence ID" value="NZ_CP022163.1"/>
</dbReference>
<sequence length="806" mass="89344">MNIPVRDVLVVHPNAGRRAALASALPSHRVVAVESKTEAAFKMAAATPVLIIAPPDDARLFLRQVAHVAPNALRVFLCSQSDPVGLAELMRSAAEGHVFSVLDEALSGPELGRTLAHLLQHFGSASLTVGAAPYTAHFYLEEQAHVAQCLEIGNFGASLLLPEGLSPAAFPPGSGLEGLSIERAGQTIFQAPWAHVQRAQQVHDQFGPHLQLDVSWATAMHPPPPAPGVTMEDPAEVQATLRKALRRDSIMWVQRANDPSVQLRLESPSVDGAGEMPVLRCQSSGLLEAGVGDEVDLFFEMGGQSYSGVSLLLVNAPDGQMVVGLPRSLVIRNWRSLPRFKPVPSQRFLLSFQAPITGQPTTRPVLDMSVGGLSFAFDASREILPAGSRFGASLLLPDGRTTNCQLEVRSIQAMHSEAQPGADLRPFRAGVRLSELSSDVHAAILQSFISARCQAVSEGHELPFERIWQLMEEARYRFHPDYPFNSEPPPAVLGDTHRKVYSTGDLGRCLVYTSDKGLQGQIAALRIHSRTWLVQHLAVRPGVRRNEQVSYELSNLAVELGEVQQDIEFIRYSWRKDNRWPSRRIGWLARALETPGLSFLRHFAYMRMPLTSEAPPLARELPRVRDGVRTDFVWIELYLRDRGDLVRVLSEDLLTDEVDLGALRERYRAHGLHRNRRVFVVDGDYSPLAVALCEESTPGLNLLEKTNAFWLLVPNRNHPRAREAVQALIQRCVDHARERGRPSAIGLVDEEDIDVLTEAGFENLGRFSEWIFHRSMVRRVCELWRSVFERLGGAPAPDWSGEESIE</sequence>
<keyword evidence="2" id="KW-1185">Reference proteome</keyword>
<dbReference type="OrthoDB" id="5477621at2"/>
<evidence type="ECO:0000313" key="1">
    <source>
        <dbReference type="EMBL" id="ATB27253.1"/>
    </source>
</evidence>
<dbReference type="Gene3D" id="2.40.10.220">
    <property type="entry name" value="predicted glycosyltransferase like domains"/>
    <property type="match status" value="1"/>
</dbReference>
<evidence type="ECO:0000313" key="2">
    <source>
        <dbReference type="Proteomes" id="UP000217289"/>
    </source>
</evidence>
<dbReference type="KEGG" id="mbd:MEBOL_000691"/>
<reference evidence="1 2" key="1">
    <citation type="submission" date="2017-06" db="EMBL/GenBank/DDBJ databases">
        <authorList>
            <person name="Kim H.J."/>
            <person name="Triplett B.A."/>
        </authorList>
    </citation>
    <scope>NUCLEOTIDE SEQUENCE [LARGE SCALE GENOMIC DNA]</scope>
    <source>
        <strain evidence="1 2">DSM 14713</strain>
    </source>
</reference>
<protein>
    <recommendedName>
        <fullName evidence="3">PilZ domain-containing protein</fullName>
    </recommendedName>
</protein>